<evidence type="ECO:0000313" key="5">
    <source>
        <dbReference type="Proteomes" id="UP000198717"/>
    </source>
</evidence>
<protein>
    <submittedName>
        <fullName evidence="4">DNA binding domain-containing protein, excisionase family</fullName>
    </submittedName>
</protein>
<feature type="region of interest" description="Disordered" evidence="1">
    <location>
        <begin position="1"/>
        <end position="22"/>
    </location>
</feature>
<dbReference type="InterPro" id="IPR010093">
    <property type="entry name" value="SinI_DNA-bd"/>
</dbReference>
<dbReference type="Pfam" id="PF12728">
    <property type="entry name" value="HTH_17"/>
    <property type="match status" value="1"/>
</dbReference>
<reference evidence="3 6" key="2">
    <citation type="submission" date="2019-07" db="EMBL/GenBank/DDBJ databases">
        <title>Whole genome shotgun sequence of Myxococcus virescens NBRC 100334.</title>
        <authorList>
            <person name="Hosoyama A."/>
            <person name="Uohara A."/>
            <person name="Ohji S."/>
            <person name="Ichikawa N."/>
        </authorList>
    </citation>
    <scope>NUCLEOTIDE SEQUENCE [LARGE SCALE GENOMIC DNA]</scope>
    <source>
        <strain evidence="3 6">NBRC 100334</strain>
    </source>
</reference>
<evidence type="ECO:0000313" key="3">
    <source>
        <dbReference type="EMBL" id="GEL75666.1"/>
    </source>
</evidence>
<sequence>MGNCDGNDESLPPRLSIVRGDEPALPAEDGLWTRDEVCAYLKMGSTWVREKTASGELPCLKLGRSVRYSPAAIKEWVEQQGRGR</sequence>
<gene>
    <name evidence="3" type="ORF">MVI01_74500</name>
    <name evidence="4" type="ORF">SAMN04488504_102172</name>
</gene>
<dbReference type="EMBL" id="FNAJ01000002">
    <property type="protein sequence ID" value="SDD66158.1"/>
    <property type="molecule type" value="Genomic_DNA"/>
</dbReference>
<dbReference type="RefSeq" id="WP_090487548.1">
    <property type="nucleotide sequence ID" value="NZ_BJVY01000107.1"/>
</dbReference>
<feature type="domain" description="Helix-turn-helix" evidence="2">
    <location>
        <begin position="34"/>
        <end position="80"/>
    </location>
</feature>
<evidence type="ECO:0000256" key="1">
    <source>
        <dbReference type="SAM" id="MobiDB-lite"/>
    </source>
</evidence>
<keyword evidence="5" id="KW-1185">Reference proteome</keyword>
<dbReference type="EMBL" id="BJVY01000107">
    <property type="protein sequence ID" value="GEL75666.1"/>
    <property type="molecule type" value="Genomic_DNA"/>
</dbReference>
<dbReference type="AlphaFoldDB" id="A0A511HPY7"/>
<name>A0A511HPY7_9BACT</name>
<dbReference type="InterPro" id="IPR041657">
    <property type="entry name" value="HTH_17"/>
</dbReference>
<evidence type="ECO:0000259" key="2">
    <source>
        <dbReference type="Pfam" id="PF12728"/>
    </source>
</evidence>
<dbReference type="NCBIfam" id="TIGR01764">
    <property type="entry name" value="excise"/>
    <property type="match status" value="1"/>
</dbReference>
<evidence type="ECO:0000313" key="4">
    <source>
        <dbReference type="EMBL" id="SDD66158.1"/>
    </source>
</evidence>
<dbReference type="GO" id="GO:0003677">
    <property type="term" value="F:DNA binding"/>
    <property type="evidence" value="ECO:0007669"/>
    <property type="project" value="InterPro"/>
</dbReference>
<accession>A0A511HPY7</accession>
<dbReference type="Proteomes" id="UP000198717">
    <property type="component" value="Unassembled WGS sequence"/>
</dbReference>
<reference evidence="4 5" key="1">
    <citation type="submission" date="2016-10" db="EMBL/GenBank/DDBJ databases">
        <authorList>
            <person name="Varghese N."/>
            <person name="Submissions S."/>
        </authorList>
    </citation>
    <scope>NUCLEOTIDE SEQUENCE [LARGE SCALE GENOMIC DNA]</scope>
    <source>
        <strain evidence="4 5">DSM 2260</strain>
    </source>
</reference>
<evidence type="ECO:0000313" key="6">
    <source>
        <dbReference type="Proteomes" id="UP000321224"/>
    </source>
</evidence>
<proteinExistence type="predicted"/>
<dbReference type="Proteomes" id="UP000321224">
    <property type="component" value="Unassembled WGS sequence"/>
</dbReference>
<comment type="caution">
    <text evidence="3">The sequence shown here is derived from an EMBL/GenBank/DDBJ whole genome shotgun (WGS) entry which is preliminary data.</text>
</comment>
<organism evidence="3 6">
    <name type="scientific">Myxococcus virescens</name>
    <dbReference type="NCBI Taxonomy" id="83456"/>
    <lineage>
        <taxon>Bacteria</taxon>
        <taxon>Pseudomonadati</taxon>
        <taxon>Myxococcota</taxon>
        <taxon>Myxococcia</taxon>
        <taxon>Myxococcales</taxon>
        <taxon>Cystobacterineae</taxon>
        <taxon>Myxococcaceae</taxon>
        <taxon>Myxococcus</taxon>
    </lineage>
</organism>